<keyword evidence="3" id="KW-1185">Reference proteome</keyword>
<keyword evidence="1" id="KW-0812">Transmembrane</keyword>
<keyword evidence="1" id="KW-0472">Membrane</keyword>
<organism evidence="2 3">
    <name type="scientific">Choiromyces venosus 120613-1</name>
    <dbReference type="NCBI Taxonomy" id="1336337"/>
    <lineage>
        <taxon>Eukaryota</taxon>
        <taxon>Fungi</taxon>
        <taxon>Dikarya</taxon>
        <taxon>Ascomycota</taxon>
        <taxon>Pezizomycotina</taxon>
        <taxon>Pezizomycetes</taxon>
        <taxon>Pezizales</taxon>
        <taxon>Tuberaceae</taxon>
        <taxon>Choiromyces</taxon>
    </lineage>
</organism>
<feature type="transmembrane region" description="Helical" evidence="1">
    <location>
        <begin position="21"/>
        <end position="42"/>
    </location>
</feature>
<name>A0A3N4J8T3_9PEZI</name>
<sequence>MVRLSIRELTAPESKYLFGEPMWLLLALLYGWLNLTVSYASWSREDLFIPPE</sequence>
<gene>
    <name evidence="2" type="ORF">L873DRAFT_1815871</name>
</gene>
<evidence type="ECO:0000313" key="3">
    <source>
        <dbReference type="Proteomes" id="UP000276215"/>
    </source>
</evidence>
<reference evidence="2 3" key="1">
    <citation type="journal article" date="2018" name="Nat. Ecol. Evol.">
        <title>Pezizomycetes genomes reveal the molecular basis of ectomycorrhizal truffle lifestyle.</title>
        <authorList>
            <person name="Murat C."/>
            <person name="Payen T."/>
            <person name="Noel B."/>
            <person name="Kuo A."/>
            <person name="Morin E."/>
            <person name="Chen J."/>
            <person name="Kohler A."/>
            <person name="Krizsan K."/>
            <person name="Balestrini R."/>
            <person name="Da Silva C."/>
            <person name="Montanini B."/>
            <person name="Hainaut M."/>
            <person name="Levati E."/>
            <person name="Barry K.W."/>
            <person name="Belfiori B."/>
            <person name="Cichocki N."/>
            <person name="Clum A."/>
            <person name="Dockter R.B."/>
            <person name="Fauchery L."/>
            <person name="Guy J."/>
            <person name="Iotti M."/>
            <person name="Le Tacon F."/>
            <person name="Lindquist E.A."/>
            <person name="Lipzen A."/>
            <person name="Malagnac F."/>
            <person name="Mello A."/>
            <person name="Molinier V."/>
            <person name="Miyauchi S."/>
            <person name="Poulain J."/>
            <person name="Riccioni C."/>
            <person name="Rubini A."/>
            <person name="Sitrit Y."/>
            <person name="Splivallo R."/>
            <person name="Traeger S."/>
            <person name="Wang M."/>
            <person name="Zifcakova L."/>
            <person name="Wipf D."/>
            <person name="Zambonelli A."/>
            <person name="Paolocci F."/>
            <person name="Nowrousian M."/>
            <person name="Ottonello S."/>
            <person name="Baldrian P."/>
            <person name="Spatafora J.W."/>
            <person name="Henrissat B."/>
            <person name="Nagy L.G."/>
            <person name="Aury J.M."/>
            <person name="Wincker P."/>
            <person name="Grigoriev I.V."/>
            <person name="Bonfante P."/>
            <person name="Martin F.M."/>
        </authorList>
    </citation>
    <scope>NUCLEOTIDE SEQUENCE [LARGE SCALE GENOMIC DNA]</scope>
    <source>
        <strain evidence="2 3">120613-1</strain>
    </source>
</reference>
<evidence type="ECO:0000256" key="1">
    <source>
        <dbReference type="SAM" id="Phobius"/>
    </source>
</evidence>
<evidence type="ECO:0000313" key="2">
    <source>
        <dbReference type="EMBL" id="RPA93428.1"/>
    </source>
</evidence>
<keyword evidence="1" id="KW-1133">Transmembrane helix</keyword>
<accession>A0A3N4J8T3</accession>
<dbReference type="AlphaFoldDB" id="A0A3N4J8T3"/>
<proteinExistence type="predicted"/>
<dbReference type="Proteomes" id="UP000276215">
    <property type="component" value="Unassembled WGS sequence"/>
</dbReference>
<dbReference type="EMBL" id="ML120452">
    <property type="protein sequence ID" value="RPA93428.1"/>
    <property type="molecule type" value="Genomic_DNA"/>
</dbReference>
<protein>
    <submittedName>
        <fullName evidence="2">Uncharacterized protein</fullName>
    </submittedName>
</protein>